<keyword evidence="1" id="KW-0472">Membrane</keyword>
<dbReference type="OrthoDB" id="9939598at2759"/>
<reference evidence="3" key="1">
    <citation type="thesis" date="2020" institute="ProQuest LLC" country="789 East Eisenhower Parkway, Ann Arbor, MI, USA">
        <title>Comparative Genomics and Chromosome Evolution.</title>
        <authorList>
            <person name="Mudd A.B."/>
        </authorList>
    </citation>
    <scope>NUCLEOTIDE SEQUENCE</scope>
    <source>
        <strain evidence="3">HN-11 Male</strain>
        <tissue evidence="3">Kidney and liver</tissue>
    </source>
</reference>
<protein>
    <recommendedName>
        <fullName evidence="5">Uroplakin-3b</fullName>
    </recommendedName>
</protein>
<evidence type="ECO:0000313" key="4">
    <source>
        <dbReference type="Proteomes" id="UP000770717"/>
    </source>
</evidence>
<dbReference type="AlphaFoldDB" id="A0A8J6FTE5"/>
<dbReference type="GO" id="GO:0016020">
    <property type="term" value="C:membrane"/>
    <property type="evidence" value="ECO:0007669"/>
    <property type="project" value="TreeGrafter"/>
</dbReference>
<comment type="caution">
    <text evidence="3">The sequence shown here is derived from an EMBL/GenBank/DDBJ whole genome shotgun (WGS) entry which is preliminary data.</text>
</comment>
<keyword evidence="1" id="KW-0812">Transmembrane</keyword>
<sequence length="252" mass="28096">MDLLIKLGLLLLGAKATFAEVRFYVPQLTMKSLVGRLTNNSFALDEPQCIFQQYNTTDVWLVIALDTVVPSLAKQDLSNPSDYNLFSTKKYYHLYQMPAANSPCADTAPEAKAITLVGLETNCYNVPFCNGILTENGPYRVKFVLLKNNALVQETRWSEKISLLTGKSPSTIDTWPGGRSAGMIVIVVILSVLLAFLLAFLIAALATGSKDVCWCRTLHNEEVLEFDFDEYNIPPYRQHCIYLTHSKSISGK</sequence>
<gene>
    <name evidence="3" type="ORF">GDO78_000914</name>
</gene>
<proteinExistence type="predicted"/>
<keyword evidence="1" id="KW-1133">Transmembrane helix</keyword>
<dbReference type="InterPro" id="IPR024831">
    <property type="entry name" value="Uroplakin-3"/>
</dbReference>
<organism evidence="3 4">
    <name type="scientific">Eleutherodactylus coqui</name>
    <name type="common">Puerto Rican coqui</name>
    <dbReference type="NCBI Taxonomy" id="57060"/>
    <lineage>
        <taxon>Eukaryota</taxon>
        <taxon>Metazoa</taxon>
        <taxon>Chordata</taxon>
        <taxon>Craniata</taxon>
        <taxon>Vertebrata</taxon>
        <taxon>Euteleostomi</taxon>
        <taxon>Amphibia</taxon>
        <taxon>Batrachia</taxon>
        <taxon>Anura</taxon>
        <taxon>Neobatrachia</taxon>
        <taxon>Hyloidea</taxon>
        <taxon>Eleutherodactylidae</taxon>
        <taxon>Eleutherodactylinae</taxon>
        <taxon>Eleutherodactylus</taxon>
        <taxon>Eleutherodactylus</taxon>
    </lineage>
</organism>
<evidence type="ECO:0008006" key="5">
    <source>
        <dbReference type="Google" id="ProtNLM"/>
    </source>
</evidence>
<dbReference type="PANTHER" id="PTHR15446">
    <property type="entry name" value="UROPLAKIN III"/>
    <property type="match status" value="1"/>
</dbReference>
<evidence type="ECO:0000256" key="1">
    <source>
        <dbReference type="SAM" id="Phobius"/>
    </source>
</evidence>
<evidence type="ECO:0000256" key="2">
    <source>
        <dbReference type="SAM" id="SignalP"/>
    </source>
</evidence>
<feature type="signal peptide" evidence="2">
    <location>
        <begin position="1"/>
        <end position="19"/>
    </location>
</feature>
<dbReference type="EMBL" id="WNTK01000001">
    <property type="protein sequence ID" value="KAG9492670.1"/>
    <property type="molecule type" value="Genomic_DNA"/>
</dbReference>
<keyword evidence="4" id="KW-1185">Reference proteome</keyword>
<name>A0A8J6FTE5_ELECQ</name>
<dbReference type="Proteomes" id="UP000770717">
    <property type="component" value="Unassembled WGS sequence"/>
</dbReference>
<evidence type="ECO:0000313" key="3">
    <source>
        <dbReference type="EMBL" id="KAG9492670.1"/>
    </source>
</evidence>
<keyword evidence="2" id="KW-0732">Signal</keyword>
<accession>A0A8J6FTE5</accession>
<dbReference type="PANTHER" id="PTHR15446:SF2">
    <property type="entry name" value="UROPLAKIN-3B-LIKE PROTEIN 1-RELATED"/>
    <property type="match status" value="1"/>
</dbReference>
<feature type="transmembrane region" description="Helical" evidence="1">
    <location>
        <begin position="181"/>
        <end position="206"/>
    </location>
</feature>
<feature type="chain" id="PRO_5035154101" description="Uroplakin-3b" evidence="2">
    <location>
        <begin position="20"/>
        <end position="252"/>
    </location>
</feature>